<evidence type="ECO:0000313" key="2">
    <source>
        <dbReference type="EMBL" id="MCE5165970.1"/>
    </source>
</evidence>
<reference evidence="2 3" key="1">
    <citation type="journal article" date="2021" name="BMC Genomics">
        <title>Datura genome reveals duplications of psychoactive alkaloid biosynthetic genes and high mutation rate following tissue culture.</title>
        <authorList>
            <person name="Rajewski A."/>
            <person name="Carter-House D."/>
            <person name="Stajich J."/>
            <person name="Litt A."/>
        </authorList>
    </citation>
    <scope>NUCLEOTIDE SEQUENCE [LARGE SCALE GENOMIC DNA]</scope>
    <source>
        <strain evidence="2">AR-01</strain>
    </source>
</reference>
<name>A0ABS8Y5M0_DATST</name>
<feature type="region of interest" description="Disordered" evidence="1">
    <location>
        <begin position="36"/>
        <end position="56"/>
    </location>
</feature>
<dbReference type="EMBL" id="JACEIK010018169">
    <property type="protein sequence ID" value="MCE5165970.1"/>
    <property type="molecule type" value="Genomic_DNA"/>
</dbReference>
<evidence type="ECO:0000313" key="3">
    <source>
        <dbReference type="Proteomes" id="UP000823775"/>
    </source>
</evidence>
<protein>
    <submittedName>
        <fullName evidence="2">Uncharacterized protein</fullName>
    </submittedName>
</protein>
<proteinExistence type="predicted"/>
<evidence type="ECO:0000256" key="1">
    <source>
        <dbReference type="SAM" id="MobiDB-lite"/>
    </source>
</evidence>
<organism evidence="2 3">
    <name type="scientific">Datura stramonium</name>
    <name type="common">Jimsonweed</name>
    <name type="synonym">Common thornapple</name>
    <dbReference type="NCBI Taxonomy" id="4076"/>
    <lineage>
        <taxon>Eukaryota</taxon>
        <taxon>Viridiplantae</taxon>
        <taxon>Streptophyta</taxon>
        <taxon>Embryophyta</taxon>
        <taxon>Tracheophyta</taxon>
        <taxon>Spermatophyta</taxon>
        <taxon>Magnoliopsida</taxon>
        <taxon>eudicotyledons</taxon>
        <taxon>Gunneridae</taxon>
        <taxon>Pentapetalae</taxon>
        <taxon>asterids</taxon>
        <taxon>lamiids</taxon>
        <taxon>Solanales</taxon>
        <taxon>Solanaceae</taxon>
        <taxon>Solanoideae</taxon>
        <taxon>Datureae</taxon>
        <taxon>Datura</taxon>
    </lineage>
</organism>
<keyword evidence="3" id="KW-1185">Reference proteome</keyword>
<accession>A0ABS8Y5M0</accession>
<feature type="non-terminal residue" evidence="2">
    <location>
        <position position="56"/>
    </location>
</feature>
<comment type="caution">
    <text evidence="2">The sequence shown here is derived from an EMBL/GenBank/DDBJ whole genome shotgun (WGS) entry which is preliminary data.</text>
</comment>
<gene>
    <name evidence="2" type="ORF">HAX54_013508</name>
</gene>
<sequence length="56" mass="6043">MKESLVSNSVPPNKQLHYSLGNMTGRSLTCCHCSSSLPPTLHDRDGSLNNPSSELT</sequence>
<dbReference type="Proteomes" id="UP000823775">
    <property type="component" value="Unassembled WGS sequence"/>
</dbReference>
<feature type="compositionally biased region" description="Polar residues" evidence="1">
    <location>
        <begin position="47"/>
        <end position="56"/>
    </location>
</feature>